<name>A0A226WSA3_CABSO</name>
<dbReference type="NCBIfam" id="NF033594">
    <property type="entry name" value="transpos_ISNCY_2"/>
    <property type="match status" value="1"/>
</dbReference>
<feature type="domain" description="Integrase catalytic" evidence="1">
    <location>
        <begin position="112"/>
        <end position="288"/>
    </location>
</feature>
<gene>
    <name evidence="2" type="ORF">BSU04_35500</name>
</gene>
<dbReference type="InterPro" id="IPR001584">
    <property type="entry name" value="Integrase_cat-core"/>
</dbReference>
<dbReference type="Pfam" id="PF13565">
    <property type="entry name" value="HTH_32"/>
    <property type="match status" value="1"/>
</dbReference>
<evidence type="ECO:0000259" key="1">
    <source>
        <dbReference type="PROSITE" id="PS50994"/>
    </source>
</evidence>
<dbReference type="InterPro" id="IPR036397">
    <property type="entry name" value="RNaseH_sf"/>
</dbReference>
<proteinExistence type="predicted"/>
<organism evidence="2 3">
    <name type="scientific">Caballeronia sordidicola</name>
    <name type="common">Burkholderia sordidicola</name>
    <dbReference type="NCBI Taxonomy" id="196367"/>
    <lineage>
        <taxon>Bacteria</taxon>
        <taxon>Pseudomonadati</taxon>
        <taxon>Pseudomonadota</taxon>
        <taxon>Betaproteobacteria</taxon>
        <taxon>Burkholderiales</taxon>
        <taxon>Burkholderiaceae</taxon>
        <taxon>Caballeronia</taxon>
    </lineage>
</organism>
<dbReference type="AlphaFoldDB" id="A0A226WSA3"/>
<dbReference type="InterPro" id="IPR047797">
    <property type="entry name" value="ISNCY_transpos"/>
</dbReference>
<dbReference type="EMBL" id="MTHB01000246">
    <property type="protein sequence ID" value="OXC73498.1"/>
    <property type="molecule type" value="Genomic_DNA"/>
</dbReference>
<dbReference type="SUPFAM" id="SSF53098">
    <property type="entry name" value="Ribonuclease H-like"/>
    <property type="match status" value="1"/>
</dbReference>
<protein>
    <submittedName>
        <fullName evidence="2">Mobile element protein</fullName>
    </submittedName>
</protein>
<dbReference type="InterPro" id="IPR009057">
    <property type="entry name" value="Homeodomain-like_sf"/>
</dbReference>
<evidence type="ECO:0000313" key="3">
    <source>
        <dbReference type="Proteomes" id="UP000214720"/>
    </source>
</evidence>
<dbReference type="PROSITE" id="PS50994">
    <property type="entry name" value="INTEGRASE"/>
    <property type="match status" value="1"/>
</dbReference>
<dbReference type="GO" id="GO:0003676">
    <property type="term" value="F:nucleic acid binding"/>
    <property type="evidence" value="ECO:0007669"/>
    <property type="project" value="InterPro"/>
</dbReference>
<dbReference type="InterPro" id="IPR012337">
    <property type="entry name" value="RNaseH-like_sf"/>
</dbReference>
<comment type="caution">
    <text evidence="2">The sequence shown here is derived from an EMBL/GenBank/DDBJ whole genome shotgun (WGS) entry which is preliminary data.</text>
</comment>
<dbReference type="SUPFAM" id="SSF46689">
    <property type="entry name" value="Homeodomain-like"/>
    <property type="match status" value="1"/>
</dbReference>
<dbReference type="Gene3D" id="3.30.420.10">
    <property type="entry name" value="Ribonuclease H-like superfamily/Ribonuclease H"/>
    <property type="match status" value="1"/>
</dbReference>
<dbReference type="PANTHER" id="PTHR35004">
    <property type="entry name" value="TRANSPOSASE RV3428C-RELATED"/>
    <property type="match status" value="1"/>
</dbReference>
<dbReference type="PANTHER" id="PTHR35004:SF7">
    <property type="entry name" value="INTEGRASE PROTEIN"/>
    <property type="match status" value="1"/>
</dbReference>
<dbReference type="Proteomes" id="UP000214720">
    <property type="component" value="Unassembled WGS sequence"/>
</dbReference>
<dbReference type="GO" id="GO:0015074">
    <property type="term" value="P:DNA integration"/>
    <property type="evidence" value="ECO:0007669"/>
    <property type="project" value="InterPro"/>
</dbReference>
<accession>A0A226WSA3</accession>
<reference evidence="3" key="1">
    <citation type="submission" date="2017-01" db="EMBL/GenBank/DDBJ databases">
        <title>Genome Analysis of Deinococcus marmoris KOPRI26562.</title>
        <authorList>
            <person name="Kim J.H."/>
            <person name="Oh H.-M."/>
        </authorList>
    </citation>
    <scope>NUCLEOTIDE SEQUENCE [LARGE SCALE GENOMIC DNA]</scope>
    <source>
        <strain evidence="3">PAMC 26633</strain>
    </source>
</reference>
<evidence type="ECO:0000313" key="2">
    <source>
        <dbReference type="EMBL" id="OXC73498.1"/>
    </source>
</evidence>
<sequence>MPSLRRTAVAEARLKPGRAAERLGLSVRQVERLVMRYRDEGAAGLVSRRRGTRSNHQLPQAVLDRALGLIHERYADFGPTLACEKLHECRGLVLSKETVRHLMTDAGVWVPRKQRPPKVYQPRARRACVGELVQIDGSDHRWFDDRAPACTLLGYVDDATRRLMTLHFTGSESTFSYFEATRAYLEHFGKPVALYSDRASVFRGTRAATTGNGVTQFGRAMYELNVDTWCANSSPAKGRVERANLTLQDRFVKELRLRKIDTKEAANAYAPHFIADFYGRFGKEPRSI</sequence>